<evidence type="ECO:0000256" key="2">
    <source>
        <dbReference type="ARBA" id="ARBA00022475"/>
    </source>
</evidence>
<gene>
    <name evidence="10" type="ORF">BEMITA_LOCUS11261</name>
</gene>
<keyword evidence="9" id="KW-0732">Signal</keyword>
<evidence type="ECO:0000313" key="11">
    <source>
        <dbReference type="Proteomes" id="UP001152759"/>
    </source>
</evidence>
<feature type="signal peptide" evidence="9">
    <location>
        <begin position="1"/>
        <end position="18"/>
    </location>
</feature>
<keyword evidence="4 8" id="KW-1133">Transmembrane helix</keyword>
<evidence type="ECO:0000256" key="3">
    <source>
        <dbReference type="ARBA" id="ARBA00022692"/>
    </source>
</evidence>
<dbReference type="AlphaFoldDB" id="A0A9P0F5H2"/>
<keyword evidence="7" id="KW-0325">Glycoprotein</keyword>
<reference evidence="10" key="1">
    <citation type="submission" date="2021-12" db="EMBL/GenBank/DDBJ databases">
        <authorList>
            <person name="King R."/>
        </authorList>
    </citation>
    <scope>NUCLEOTIDE SEQUENCE</scope>
</reference>
<keyword evidence="11" id="KW-1185">Reference proteome</keyword>
<feature type="transmembrane region" description="Helical" evidence="8">
    <location>
        <begin position="469"/>
        <end position="488"/>
    </location>
</feature>
<dbReference type="GO" id="GO:0005886">
    <property type="term" value="C:plasma membrane"/>
    <property type="evidence" value="ECO:0007669"/>
    <property type="project" value="UniProtKB-SubCell"/>
</dbReference>
<feature type="chain" id="PRO_5040348012" description="Ionotropic receptor" evidence="9">
    <location>
        <begin position="19"/>
        <end position="789"/>
    </location>
</feature>
<evidence type="ECO:0000256" key="8">
    <source>
        <dbReference type="SAM" id="Phobius"/>
    </source>
</evidence>
<accession>A0A9P0F5H2</accession>
<dbReference type="InterPro" id="IPR052192">
    <property type="entry name" value="Insect_Ionotropic_Sensory_Rcpt"/>
</dbReference>
<organism evidence="10 11">
    <name type="scientific">Bemisia tabaci</name>
    <name type="common">Sweetpotato whitefly</name>
    <name type="synonym">Aleurodes tabaci</name>
    <dbReference type="NCBI Taxonomy" id="7038"/>
    <lineage>
        <taxon>Eukaryota</taxon>
        <taxon>Metazoa</taxon>
        <taxon>Ecdysozoa</taxon>
        <taxon>Arthropoda</taxon>
        <taxon>Hexapoda</taxon>
        <taxon>Insecta</taxon>
        <taxon>Pterygota</taxon>
        <taxon>Neoptera</taxon>
        <taxon>Paraneoptera</taxon>
        <taxon>Hemiptera</taxon>
        <taxon>Sternorrhyncha</taxon>
        <taxon>Aleyrodoidea</taxon>
        <taxon>Aleyrodidae</taxon>
        <taxon>Aleyrodinae</taxon>
        <taxon>Bemisia</taxon>
    </lineage>
</organism>
<dbReference type="Proteomes" id="UP001152759">
    <property type="component" value="Chromosome 7"/>
</dbReference>
<comment type="subcellular location">
    <subcellularLocation>
        <location evidence="1">Cell membrane</location>
        <topology evidence="1">Multi-pass membrane protein</topology>
    </subcellularLocation>
</comment>
<keyword evidence="3 8" id="KW-0812">Transmembrane</keyword>
<proteinExistence type="predicted"/>
<evidence type="ECO:0000256" key="9">
    <source>
        <dbReference type="SAM" id="SignalP"/>
    </source>
</evidence>
<name>A0A9P0F5H2_BEMTA</name>
<dbReference type="EMBL" id="OU963868">
    <property type="protein sequence ID" value="CAH0392788.1"/>
    <property type="molecule type" value="Genomic_DNA"/>
</dbReference>
<feature type="transmembrane region" description="Helical" evidence="8">
    <location>
        <begin position="429"/>
        <end position="449"/>
    </location>
</feature>
<keyword evidence="5 8" id="KW-0472">Membrane</keyword>
<keyword evidence="2" id="KW-1003">Cell membrane</keyword>
<evidence type="ECO:0000256" key="7">
    <source>
        <dbReference type="ARBA" id="ARBA00023180"/>
    </source>
</evidence>
<evidence type="ECO:0000256" key="6">
    <source>
        <dbReference type="ARBA" id="ARBA00023170"/>
    </source>
</evidence>
<feature type="transmembrane region" description="Helical" evidence="8">
    <location>
        <begin position="500"/>
        <end position="524"/>
    </location>
</feature>
<evidence type="ECO:0000313" key="10">
    <source>
        <dbReference type="EMBL" id="CAH0392788.1"/>
    </source>
</evidence>
<feature type="transmembrane region" description="Helical" evidence="8">
    <location>
        <begin position="732"/>
        <end position="753"/>
    </location>
</feature>
<sequence>MCKLFNLVLPLVAQIVSSQQGIFELDLTIDGRRNLLSSLAFSVCKNLVFKSDQALLYTVELGSDPSFAHFNQRLHEVSIQTISVSQHSRLTKSVVPCHAKNILFSLRDFNELFDLIFYSISRQGPSEFNRTSSFFSLDLGGTEYSSEEILPHYCIKIDGNFPQARYGKKCDEVLEITSAELKGDPILNDSVFAATRGLYVNKIWNSKNHLIFILKNFRENHSKFKVETLQKTWYFENANETIANETGASDLEFCFKFFWRFFKGRKTVICLPENCYRYDPFTENLISYGGEDDEDFFDFSLKNMHQKQVGVYIDFFNSLQVHIASSPSWSNWKYFLLVVLDRLKTKMNCTITLKNLMIEEEGESIREVETGLKFDVDLDAFVPGIGDDSVIDYSKTDFSVGVDTSALCIASPHSSFMPQGLVIFKSFTAIVWVLVLITIVTFVSLQYVFQTAQCDFFNRLYSEAEIETFRGSSSILIVYAYFICGSPPSLHLGNIASGKILFVIFSFSALIISSVFLGGMTTLLSNRISYPEIDSLETLEESDLFIQIHDDLQSNLVFFNEHNRSKAKLVENMKFYIMELNNVVYDDTRLLSDFVRVNKGHLDDEKNDSSIAEKVLQNIFSIAETDAFLVSVPFSAPKRSIRMRHSIFETQYSNYHVMEECLVTYPLTIPFIRYSFLFDELNRIITGFFEAGFCKLILEGETAMKMMIFESRDVKKHDAEPRAYDLNDLQSAFVGLILGLFVSFLVFVGELFIDHFRNSTVVKLLSHLRNFVRKKIWNFVWRPIQGGPE</sequence>
<evidence type="ECO:0000256" key="4">
    <source>
        <dbReference type="ARBA" id="ARBA00022989"/>
    </source>
</evidence>
<dbReference type="PANTHER" id="PTHR42643:SF38">
    <property type="entry name" value="IONOTROPIC RECEPTOR 100A"/>
    <property type="match status" value="1"/>
</dbReference>
<protein>
    <recommendedName>
        <fullName evidence="12">Ionotropic receptor</fullName>
    </recommendedName>
</protein>
<dbReference type="PANTHER" id="PTHR42643">
    <property type="entry name" value="IONOTROPIC RECEPTOR 20A-RELATED"/>
    <property type="match status" value="1"/>
</dbReference>
<evidence type="ECO:0000256" key="1">
    <source>
        <dbReference type="ARBA" id="ARBA00004651"/>
    </source>
</evidence>
<evidence type="ECO:0008006" key="12">
    <source>
        <dbReference type="Google" id="ProtNLM"/>
    </source>
</evidence>
<dbReference type="Gene3D" id="1.10.287.70">
    <property type="match status" value="1"/>
</dbReference>
<evidence type="ECO:0000256" key="5">
    <source>
        <dbReference type="ARBA" id="ARBA00023136"/>
    </source>
</evidence>
<keyword evidence="6" id="KW-0675">Receptor</keyword>